<dbReference type="EMBL" id="CM055107">
    <property type="protein sequence ID" value="KAJ7527023.1"/>
    <property type="molecule type" value="Genomic_DNA"/>
</dbReference>
<protein>
    <submittedName>
        <fullName evidence="1">Uncharacterized protein</fullName>
    </submittedName>
</protein>
<name>A0ACC2BB38_DIPCM</name>
<gene>
    <name evidence="1" type="ORF">O6H91_16G032800</name>
</gene>
<sequence length="274" mass="30307">MAAANSTTRALQRHLSQLVGLRSLASSAPVHSKISFASRVSEGKIMPFAGKNIMAGEVSESQGRGPSASQGCDGVRTYYTRNLSQLTVPSSNGKRAFLVDTLALVRRLEAQGLTAKQAEAITAVITEVLNDSLESVSRSFVSQSDLERKEMQQEAALSKQQAEMKSKQELRFTTLQRETERLRTDIEKMRSELKYEIDKVTAGQRLDLNLERGRIRDELSNRSAEMSNLTNKLDKEIHALKTELEAAKYEVIKYCIGTIVSVTAVGLGLLRILM</sequence>
<comment type="caution">
    <text evidence="1">The sequence shown here is derived from an EMBL/GenBank/DDBJ whole genome shotgun (WGS) entry which is preliminary data.</text>
</comment>
<evidence type="ECO:0000313" key="1">
    <source>
        <dbReference type="EMBL" id="KAJ7527023.1"/>
    </source>
</evidence>
<dbReference type="Proteomes" id="UP001162992">
    <property type="component" value="Chromosome 16"/>
</dbReference>
<organism evidence="1 2">
    <name type="scientific">Diphasiastrum complanatum</name>
    <name type="common">Issler's clubmoss</name>
    <name type="synonym">Lycopodium complanatum</name>
    <dbReference type="NCBI Taxonomy" id="34168"/>
    <lineage>
        <taxon>Eukaryota</taxon>
        <taxon>Viridiplantae</taxon>
        <taxon>Streptophyta</taxon>
        <taxon>Embryophyta</taxon>
        <taxon>Tracheophyta</taxon>
        <taxon>Lycopodiopsida</taxon>
        <taxon>Lycopodiales</taxon>
        <taxon>Lycopodiaceae</taxon>
        <taxon>Lycopodioideae</taxon>
        <taxon>Diphasiastrum</taxon>
    </lineage>
</organism>
<evidence type="ECO:0000313" key="2">
    <source>
        <dbReference type="Proteomes" id="UP001162992"/>
    </source>
</evidence>
<reference evidence="2" key="1">
    <citation type="journal article" date="2024" name="Proc. Natl. Acad. Sci. U.S.A.">
        <title>Extraordinary preservation of gene collinearity over three hundred million years revealed in homosporous lycophytes.</title>
        <authorList>
            <person name="Li C."/>
            <person name="Wickell D."/>
            <person name="Kuo L.Y."/>
            <person name="Chen X."/>
            <person name="Nie B."/>
            <person name="Liao X."/>
            <person name="Peng D."/>
            <person name="Ji J."/>
            <person name="Jenkins J."/>
            <person name="Williams M."/>
            <person name="Shu S."/>
            <person name="Plott C."/>
            <person name="Barry K."/>
            <person name="Rajasekar S."/>
            <person name="Grimwood J."/>
            <person name="Han X."/>
            <person name="Sun S."/>
            <person name="Hou Z."/>
            <person name="He W."/>
            <person name="Dai G."/>
            <person name="Sun C."/>
            <person name="Schmutz J."/>
            <person name="Leebens-Mack J.H."/>
            <person name="Li F.W."/>
            <person name="Wang L."/>
        </authorList>
    </citation>
    <scope>NUCLEOTIDE SEQUENCE [LARGE SCALE GENOMIC DNA]</scope>
    <source>
        <strain evidence="2">cv. PW_Plant_1</strain>
    </source>
</reference>
<accession>A0ACC2BB38</accession>
<proteinExistence type="predicted"/>
<keyword evidence="2" id="KW-1185">Reference proteome</keyword>